<accession>A0A8D7ZUK7</accession>
<dbReference type="EMBL" id="OU068420">
    <property type="protein sequence ID" value="CAG6443204.1"/>
    <property type="molecule type" value="mRNA"/>
</dbReference>
<dbReference type="AlphaFoldDB" id="A0A8D7ZUK7"/>
<evidence type="ECO:0000256" key="1">
    <source>
        <dbReference type="SAM" id="SignalP"/>
    </source>
</evidence>
<feature type="chain" id="PRO_5034072342" evidence="1">
    <location>
        <begin position="21"/>
        <end position="97"/>
    </location>
</feature>
<proteinExistence type="evidence at transcript level"/>
<organism evidence="2">
    <name type="scientific">Peucetia striata</name>
    <dbReference type="NCBI Taxonomy" id="2066576"/>
    <lineage>
        <taxon>Eukaryota</taxon>
        <taxon>Metazoa</taxon>
        <taxon>Ecdysozoa</taxon>
        <taxon>Arthropoda</taxon>
        <taxon>Chelicerata</taxon>
        <taxon>Arachnida</taxon>
        <taxon>Araneae</taxon>
        <taxon>Araneomorphae</taxon>
        <taxon>Entelegynae</taxon>
        <taxon>Lycosoidea</taxon>
        <taxon>Oxyopidae</taxon>
        <taxon>Peucetia</taxon>
    </lineage>
</organism>
<name>A0A8D7ZUK7_9ARAC</name>
<feature type="signal peptide" evidence="1">
    <location>
        <begin position="1"/>
        <end position="20"/>
    </location>
</feature>
<reference evidence="2" key="1">
    <citation type="submission" date="2021-05" db="EMBL/GenBank/DDBJ databases">
        <authorList>
            <person name="Kuhn-Nentwig L."/>
        </authorList>
    </citation>
    <scope>NUCLEOTIDE SEQUENCE</scope>
    <source>
        <tissue evidence="2">Venom gland</tissue>
    </source>
</reference>
<keyword evidence="1" id="KW-0732">Signal</keyword>
<sequence>MNYFVVTALLLVALAYTVSSAPKDVPQSDLLDLEDSDFEKELHNALQEVERRVMEFEQLDDMPELASSEEERRKKKQKFYKKVLKGALKSLVKHYLF</sequence>
<protein>
    <submittedName>
        <fullName evidence="2">Peu 1a</fullName>
    </submittedName>
</protein>
<evidence type="ECO:0000313" key="2">
    <source>
        <dbReference type="EMBL" id="CAG6443204.1"/>
    </source>
</evidence>